<sequence length="386" mass="41466">MDTKDINASSRTQSRPRDGKHPNRRHPHAGLVHDNTRHTARFTVIGNHLAQHPDLSLLAIGLGTHIQSLPAGAPISIKALTGRFVEGADRIASGLRELEAHGYLRRERHQIQGGRIVTRTVSCNQPGRTNRAGHKGSSAPCGEEHAGGDHGTQGNTGPDEGSRGHSDGSGHGEGSRKGYRVGHINDNTPGSQPHCVQAHDTPDHSPCRPPSQQPRKKALPSVPQPSCTTPGIFQKASEVLADLRRHDPRLYLSAADIAHLAPGVAAWLEREISPRTVRRVLAENLPLDPLYRPAAFVAHRLTVLLPPVPYLGAGRPVLPVYTAPDAPPTIGADSLVPVQPVQPPLPPGLRNPTACPECERPYRRPTPPGTLCLDCRPPETADRLSA</sequence>
<evidence type="ECO:0000313" key="2">
    <source>
        <dbReference type="EMBL" id="MFM9607992.1"/>
    </source>
</evidence>
<evidence type="ECO:0000313" key="3">
    <source>
        <dbReference type="Proteomes" id="UP001631957"/>
    </source>
</evidence>
<accession>A0ABW9HMS0</accession>
<dbReference type="EMBL" id="JBJVNI010000002">
    <property type="protein sequence ID" value="MFM9607992.1"/>
    <property type="molecule type" value="Genomic_DNA"/>
</dbReference>
<feature type="compositionally biased region" description="Polar residues" evidence="1">
    <location>
        <begin position="1"/>
        <end position="13"/>
    </location>
</feature>
<protein>
    <submittedName>
        <fullName evidence="2">Helix-turn-helix domain-containing protein</fullName>
    </submittedName>
</protein>
<organism evidence="2 3">
    <name type="scientific">Streptomyces niveiscabiei</name>
    <dbReference type="NCBI Taxonomy" id="164115"/>
    <lineage>
        <taxon>Bacteria</taxon>
        <taxon>Bacillati</taxon>
        <taxon>Actinomycetota</taxon>
        <taxon>Actinomycetes</taxon>
        <taxon>Kitasatosporales</taxon>
        <taxon>Streptomycetaceae</taxon>
        <taxon>Streptomyces</taxon>
    </lineage>
</organism>
<reference evidence="2 3" key="1">
    <citation type="submission" date="2024-12" db="EMBL/GenBank/DDBJ databases">
        <title>Forecasting of Potato common scab and diversities of Pathogenic streptomyces spp. in china.</title>
        <authorList>
            <person name="Handique U."/>
            <person name="Wu J."/>
        </authorList>
    </citation>
    <scope>NUCLEOTIDE SEQUENCE [LARGE SCALE GENOMIC DNA]</scope>
    <source>
        <strain evidence="2 3">ZRIMU1530</strain>
    </source>
</reference>
<dbReference type="Proteomes" id="UP001631957">
    <property type="component" value="Unassembled WGS sequence"/>
</dbReference>
<keyword evidence="3" id="KW-1185">Reference proteome</keyword>
<proteinExistence type="predicted"/>
<name>A0ABW9HMS0_9ACTN</name>
<dbReference type="RefSeq" id="WP_409120477.1">
    <property type="nucleotide sequence ID" value="NZ_JBJVNI010000002.1"/>
</dbReference>
<gene>
    <name evidence="2" type="ORF">ACKI18_04635</name>
</gene>
<feature type="compositionally biased region" description="Basic and acidic residues" evidence="1">
    <location>
        <begin position="160"/>
        <end position="176"/>
    </location>
</feature>
<evidence type="ECO:0000256" key="1">
    <source>
        <dbReference type="SAM" id="MobiDB-lite"/>
    </source>
</evidence>
<feature type="region of interest" description="Disordered" evidence="1">
    <location>
        <begin position="120"/>
        <end position="230"/>
    </location>
</feature>
<comment type="caution">
    <text evidence="2">The sequence shown here is derived from an EMBL/GenBank/DDBJ whole genome shotgun (WGS) entry which is preliminary data.</text>
</comment>
<feature type="region of interest" description="Disordered" evidence="1">
    <location>
        <begin position="1"/>
        <end position="31"/>
    </location>
</feature>